<dbReference type="SUPFAM" id="SSF63562">
    <property type="entry name" value="RPB6/omega subunit-like"/>
    <property type="match status" value="1"/>
</dbReference>
<protein>
    <submittedName>
        <fullName evidence="4">DNA-directed RNA polymerase subunit 6</fullName>
    </submittedName>
</protein>
<feature type="compositionally biased region" description="Acidic residues" evidence="3">
    <location>
        <begin position="90"/>
        <end position="116"/>
    </location>
</feature>
<feature type="compositionally biased region" description="Acidic residues" evidence="3">
    <location>
        <begin position="123"/>
        <end position="137"/>
    </location>
</feature>
<reference evidence="4" key="1">
    <citation type="submission" date="2011-10" db="EMBL/GenBank/DDBJ databases">
        <title>Provirophages and transpovirons: unique mobilome of giant viruses.</title>
        <authorList>
            <person name="Desnues C."/>
            <person name="LaScola B."/>
            <person name="Yutin N."/>
            <person name="Fournous G."/>
            <person name="Koonin E."/>
            <person name="Raoult D."/>
        </authorList>
    </citation>
    <scope>NUCLEOTIDE SEQUENCE</scope>
    <source>
        <strain evidence="4">Mv13-mv</strain>
    </source>
</reference>
<dbReference type="Pfam" id="PF01192">
    <property type="entry name" value="RNA_pol_Rpb6"/>
    <property type="match status" value="1"/>
</dbReference>
<dbReference type="InterPro" id="IPR006110">
    <property type="entry name" value="Pol_omega/Rpo6/RPB6"/>
</dbReference>
<gene>
    <name evidence="4" type="ORF">mv_L837</name>
</gene>
<dbReference type="EMBL" id="JN885999">
    <property type="protein sequence ID" value="AEX63039.1"/>
    <property type="molecule type" value="Genomic_DNA"/>
</dbReference>
<dbReference type="InterPro" id="IPR036161">
    <property type="entry name" value="RPB6/omega-like_sf"/>
</dbReference>
<feature type="region of interest" description="Disordered" evidence="3">
    <location>
        <begin position="1"/>
        <end position="142"/>
    </location>
</feature>
<feature type="compositionally biased region" description="Acidic residues" evidence="3">
    <location>
        <begin position="53"/>
        <end position="67"/>
    </location>
</feature>
<name>H2EFY7_9VIRU</name>
<dbReference type="GO" id="GO:0006366">
    <property type="term" value="P:transcription by RNA polymerase II"/>
    <property type="evidence" value="ECO:0007669"/>
    <property type="project" value="TreeGrafter"/>
</dbReference>
<keyword evidence="1 4" id="KW-0240">DNA-directed RNA polymerase</keyword>
<feature type="compositionally biased region" description="Basic residues" evidence="3">
    <location>
        <begin position="1"/>
        <end position="13"/>
    </location>
</feature>
<dbReference type="Gene3D" id="3.90.940.10">
    <property type="match status" value="1"/>
</dbReference>
<dbReference type="GO" id="GO:0042797">
    <property type="term" value="P:tRNA transcription by RNA polymerase III"/>
    <property type="evidence" value="ECO:0007669"/>
    <property type="project" value="TreeGrafter"/>
</dbReference>
<dbReference type="GO" id="GO:0003899">
    <property type="term" value="F:DNA-directed RNA polymerase activity"/>
    <property type="evidence" value="ECO:0007669"/>
    <property type="project" value="InterPro"/>
</dbReference>
<dbReference type="PANTHER" id="PTHR47227:SF5">
    <property type="entry name" value="DNA-DIRECTED RNA POLYMERASES I, II, AND III SUBUNIT RPABC2"/>
    <property type="match status" value="1"/>
</dbReference>
<organism evidence="4">
    <name type="scientific">Moumouvirus sp. 'Monve'</name>
    <dbReference type="NCBI Taxonomy" id="1128131"/>
    <lineage>
        <taxon>Viruses</taxon>
        <taxon>Varidnaviria</taxon>
        <taxon>Bamfordvirae</taxon>
        <taxon>Nucleocytoviricota</taxon>
        <taxon>Megaviricetes</taxon>
        <taxon>Imitervirales</taxon>
        <taxon>Mimiviridae</taxon>
        <taxon>Megamimivirinae</taxon>
        <taxon>Moumouvirus</taxon>
    </lineage>
</organism>
<dbReference type="GO" id="GO:0000428">
    <property type="term" value="C:DNA-directed RNA polymerase complex"/>
    <property type="evidence" value="ECO:0007669"/>
    <property type="project" value="UniProtKB-KW"/>
</dbReference>
<dbReference type="GO" id="GO:0006360">
    <property type="term" value="P:transcription by RNA polymerase I"/>
    <property type="evidence" value="ECO:0007669"/>
    <property type="project" value="TreeGrafter"/>
</dbReference>
<evidence type="ECO:0000313" key="4">
    <source>
        <dbReference type="EMBL" id="AEX63039.1"/>
    </source>
</evidence>
<evidence type="ECO:0000256" key="3">
    <source>
        <dbReference type="SAM" id="MobiDB-lite"/>
    </source>
</evidence>
<keyword evidence="2" id="KW-0804">Transcription</keyword>
<sequence>MPKKFNSKSKKNTKYSYDDEGEFRNSEDEYVSGGSDVESENNLDVESGNNSDVESENNSDVESEIESEASYHSNNNSDDESYQSGGVSDAADDQLDDDSATLDVDPDDEVDIDVDGDEKYDPIQEIDEPVDDDQGSELDEHGIDEVDPDSVDATEFANENNKKCHLKNLAKDKDYIALDDDDSNLYGKMEFKRIPDEERETDPIMTYYEMVRILGTRAQQFNYGAKPLVQGVNDLHPAKMAYVELIAKMTPFIIRRNLPGKKYEDWKINELEIIHQISEDFFVPGKFNWKSFQDQNPNANVSSRIIQDYTASLNVPQNKSFSSKTRSKTRISKKNNKIIYY</sequence>
<dbReference type="GO" id="GO:0003677">
    <property type="term" value="F:DNA binding"/>
    <property type="evidence" value="ECO:0007669"/>
    <property type="project" value="InterPro"/>
</dbReference>
<accession>H2EFY7</accession>
<feature type="compositionally biased region" description="Polar residues" evidence="3">
    <location>
        <begin position="70"/>
        <end position="86"/>
    </location>
</feature>
<proteinExistence type="predicted"/>
<evidence type="ECO:0000256" key="2">
    <source>
        <dbReference type="ARBA" id="ARBA00023163"/>
    </source>
</evidence>
<evidence type="ECO:0000256" key="1">
    <source>
        <dbReference type="ARBA" id="ARBA00022478"/>
    </source>
</evidence>
<dbReference type="PANTHER" id="PTHR47227">
    <property type="entry name" value="DNA-DIRECTED RNA POLYMERASE SUBUNIT K"/>
    <property type="match status" value="1"/>
</dbReference>